<keyword evidence="3" id="KW-1185">Reference proteome</keyword>
<evidence type="ECO:0000313" key="2">
    <source>
        <dbReference type="EMBL" id="MBP1047555.1"/>
    </source>
</evidence>
<accession>A0ABS4CM91</accession>
<organism evidence="2 3">
    <name type="scientific">Enterococcus larvae</name>
    <dbReference type="NCBI Taxonomy" id="2794352"/>
    <lineage>
        <taxon>Bacteria</taxon>
        <taxon>Bacillati</taxon>
        <taxon>Bacillota</taxon>
        <taxon>Bacilli</taxon>
        <taxon>Lactobacillales</taxon>
        <taxon>Enterococcaceae</taxon>
        <taxon>Enterococcus</taxon>
    </lineage>
</organism>
<keyword evidence="1" id="KW-0812">Transmembrane</keyword>
<reference evidence="2 3" key="1">
    <citation type="submission" date="2020-12" db="EMBL/GenBank/DDBJ databases">
        <title>Vagococcus allomyrinae sp. nov. and Enterococcus lavae sp. nov., isolated from the larvae of Allomyrina dichotoma.</title>
        <authorList>
            <person name="Lee S.D."/>
        </authorList>
    </citation>
    <scope>NUCLEOTIDE SEQUENCE [LARGE SCALE GENOMIC DNA]</scope>
    <source>
        <strain evidence="2 3">BWM-S5</strain>
    </source>
</reference>
<gene>
    <name evidence="2" type="ORF">I6N96_14810</name>
</gene>
<feature type="transmembrane region" description="Helical" evidence="1">
    <location>
        <begin position="109"/>
        <end position="126"/>
    </location>
</feature>
<sequence>MKKIFCEACGSTDLVKEDTIYTCPYCHTVYESNSPAIEKTMKNESVTTDLPTEPIKSSTIQATAKIAPNKKIKKDNKKLYWKIFLAIFALGSIGAAFDYLKEGNIYSTIEYFSIFVVCTNAFYTAVTSRKVFITKKISGGWALLLLAVFWALIQNIFGIQGS</sequence>
<keyword evidence="1" id="KW-1133">Transmembrane helix</keyword>
<feature type="transmembrane region" description="Helical" evidence="1">
    <location>
        <begin position="138"/>
        <end position="157"/>
    </location>
</feature>
<evidence type="ECO:0000256" key="1">
    <source>
        <dbReference type="SAM" id="Phobius"/>
    </source>
</evidence>
<keyword evidence="1" id="KW-0472">Membrane</keyword>
<evidence type="ECO:0000313" key="3">
    <source>
        <dbReference type="Proteomes" id="UP000673375"/>
    </source>
</evidence>
<dbReference type="EMBL" id="JAEDXU010000008">
    <property type="protein sequence ID" value="MBP1047555.1"/>
    <property type="molecule type" value="Genomic_DNA"/>
</dbReference>
<dbReference type="RefSeq" id="WP_209558334.1">
    <property type="nucleotide sequence ID" value="NZ_JAEDXU010000008.1"/>
</dbReference>
<proteinExistence type="predicted"/>
<comment type="caution">
    <text evidence="2">The sequence shown here is derived from an EMBL/GenBank/DDBJ whole genome shotgun (WGS) entry which is preliminary data.</text>
</comment>
<dbReference type="Proteomes" id="UP000673375">
    <property type="component" value="Unassembled WGS sequence"/>
</dbReference>
<protein>
    <submittedName>
        <fullName evidence="2">TFIIB-type zinc finger domain-containing protein</fullName>
    </submittedName>
</protein>
<feature type="transmembrane region" description="Helical" evidence="1">
    <location>
        <begin position="79"/>
        <end position="97"/>
    </location>
</feature>
<name>A0ABS4CM91_9ENTE</name>